<gene>
    <name evidence="3" type="ORF">OsJ_35201</name>
</gene>
<dbReference type="Gene3D" id="2.100.10.30">
    <property type="entry name" value="Jacalin-like lectin domain"/>
    <property type="match status" value="1"/>
</dbReference>
<dbReference type="Pfam" id="PF01419">
    <property type="entry name" value="Jacalin"/>
    <property type="match status" value="1"/>
</dbReference>
<reference evidence="3" key="1">
    <citation type="journal article" date="2005" name="PLoS Biol.">
        <title>The genomes of Oryza sativa: a history of duplications.</title>
        <authorList>
            <person name="Yu J."/>
            <person name="Wang J."/>
            <person name="Lin W."/>
            <person name="Li S."/>
            <person name="Li H."/>
            <person name="Zhou J."/>
            <person name="Ni P."/>
            <person name="Dong W."/>
            <person name="Hu S."/>
            <person name="Zeng C."/>
            <person name="Zhang J."/>
            <person name="Zhang Y."/>
            <person name="Li R."/>
            <person name="Xu Z."/>
            <person name="Li S."/>
            <person name="Li X."/>
            <person name="Zheng H."/>
            <person name="Cong L."/>
            <person name="Lin L."/>
            <person name="Yin J."/>
            <person name="Geng J."/>
            <person name="Li G."/>
            <person name="Shi J."/>
            <person name="Liu J."/>
            <person name="Lv H."/>
            <person name="Li J."/>
            <person name="Wang J."/>
            <person name="Deng Y."/>
            <person name="Ran L."/>
            <person name="Shi X."/>
            <person name="Wang X."/>
            <person name="Wu Q."/>
            <person name="Li C."/>
            <person name="Ren X."/>
            <person name="Wang J."/>
            <person name="Wang X."/>
            <person name="Li D."/>
            <person name="Liu D."/>
            <person name="Zhang X."/>
            <person name="Ji Z."/>
            <person name="Zhao W."/>
            <person name="Sun Y."/>
            <person name="Zhang Z."/>
            <person name="Bao J."/>
            <person name="Han Y."/>
            <person name="Dong L."/>
            <person name="Ji J."/>
            <person name="Chen P."/>
            <person name="Wu S."/>
            <person name="Liu J."/>
            <person name="Xiao Y."/>
            <person name="Bu D."/>
            <person name="Tan J."/>
            <person name="Yang L."/>
            <person name="Ye C."/>
            <person name="Zhang J."/>
            <person name="Xu J."/>
            <person name="Zhou Y."/>
            <person name="Yu Y."/>
            <person name="Zhang B."/>
            <person name="Zhuang S."/>
            <person name="Wei H."/>
            <person name="Liu B."/>
            <person name="Lei M."/>
            <person name="Yu H."/>
            <person name="Li Y."/>
            <person name="Xu H."/>
            <person name="Wei S."/>
            <person name="He X."/>
            <person name="Fang L."/>
            <person name="Zhang Z."/>
            <person name="Zhang Y."/>
            <person name="Huang X."/>
            <person name="Su Z."/>
            <person name="Tong W."/>
            <person name="Li J."/>
            <person name="Tong Z."/>
            <person name="Li S."/>
            <person name="Ye J."/>
            <person name="Wang L."/>
            <person name="Fang L."/>
            <person name="Lei T."/>
            <person name="Chen C."/>
            <person name="Chen H."/>
            <person name="Xu Z."/>
            <person name="Li H."/>
            <person name="Huang H."/>
            <person name="Zhang F."/>
            <person name="Xu H."/>
            <person name="Li N."/>
            <person name="Zhao C."/>
            <person name="Li S."/>
            <person name="Dong L."/>
            <person name="Huang Y."/>
            <person name="Li L."/>
            <person name="Xi Y."/>
            <person name="Qi Q."/>
            <person name="Li W."/>
            <person name="Zhang B."/>
            <person name="Hu W."/>
            <person name="Zhang Y."/>
            <person name="Tian X."/>
            <person name="Jiao Y."/>
            <person name="Liang X."/>
            <person name="Jin J."/>
            <person name="Gao L."/>
            <person name="Zheng W."/>
            <person name="Hao B."/>
            <person name="Liu S."/>
            <person name="Wang W."/>
            <person name="Yuan L."/>
            <person name="Cao M."/>
            <person name="McDermott J."/>
            <person name="Samudrala R."/>
            <person name="Wang J."/>
            <person name="Wong G.K."/>
            <person name="Yang H."/>
        </authorList>
    </citation>
    <scope>NUCLEOTIDE SEQUENCE [LARGE SCALE GENOMIC DNA]</scope>
</reference>
<dbReference type="GO" id="GO:0030246">
    <property type="term" value="F:carbohydrate binding"/>
    <property type="evidence" value="ECO:0007669"/>
    <property type="project" value="UniProtKB-KW"/>
</dbReference>
<accession>A0A8J8XFY2</accession>
<feature type="domain" description="Jacalin-type lectin" evidence="2">
    <location>
        <begin position="1"/>
        <end position="124"/>
    </location>
</feature>
<dbReference type="InterPro" id="IPR033734">
    <property type="entry name" value="Jacalin-like_lectin_dom_plant"/>
</dbReference>
<dbReference type="InterPro" id="IPR001229">
    <property type="entry name" value="Jacalin-like_lectin_dom"/>
</dbReference>
<dbReference type="PANTHER" id="PTHR46506">
    <property type="entry name" value="OS05G0143600 PROTEIN"/>
    <property type="match status" value="1"/>
</dbReference>
<keyword evidence="1" id="KW-0430">Lectin</keyword>
<dbReference type="Proteomes" id="UP000007752">
    <property type="component" value="Chromosome 12"/>
</dbReference>
<dbReference type="SUPFAM" id="SSF51101">
    <property type="entry name" value="Mannose-binding lectins"/>
    <property type="match status" value="1"/>
</dbReference>
<dbReference type="InterPro" id="IPR036404">
    <property type="entry name" value="Jacalin-like_lectin_dom_sf"/>
</dbReference>
<dbReference type="CDD" id="cd09612">
    <property type="entry name" value="Jacalin"/>
    <property type="match status" value="1"/>
</dbReference>
<dbReference type="EMBL" id="CM000149">
    <property type="protein sequence ID" value="EAZ19625.1"/>
    <property type="molecule type" value="Genomic_DNA"/>
</dbReference>
<reference evidence="3" key="2">
    <citation type="submission" date="2008-12" db="EMBL/GenBank/DDBJ databases">
        <title>Improved gene annotation of the rice (Oryza sativa) genomes.</title>
        <authorList>
            <person name="Wang J."/>
            <person name="Li R."/>
            <person name="Fan W."/>
            <person name="Huang Q."/>
            <person name="Zhang J."/>
            <person name="Zhou Y."/>
            <person name="Hu Y."/>
            <person name="Zi S."/>
            <person name="Li J."/>
            <person name="Ni P."/>
            <person name="Zheng H."/>
            <person name="Zhang Y."/>
            <person name="Zhao M."/>
            <person name="Hao Q."/>
            <person name="McDermott J."/>
            <person name="Samudrala R."/>
            <person name="Kristiansen K."/>
            <person name="Wong G.K.-S."/>
        </authorList>
    </citation>
    <scope>NUCLEOTIDE SEQUENCE</scope>
</reference>
<evidence type="ECO:0000256" key="1">
    <source>
        <dbReference type="ARBA" id="ARBA00022734"/>
    </source>
</evidence>
<dbReference type="AlphaFoldDB" id="A0A8J8XFY2"/>
<proteinExistence type="predicted"/>
<evidence type="ECO:0000259" key="2">
    <source>
        <dbReference type="PROSITE" id="PS51752"/>
    </source>
</evidence>
<protein>
    <recommendedName>
        <fullName evidence="2">Jacalin-type lectin domain-containing protein</fullName>
    </recommendedName>
</protein>
<dbReference type="PROSITE" id="PS51752">
    <property type="entry name" value="JACALIN_LECTIN"/>
    <property type="match status" value="1"/>
</dbReference>
<dbReference type="SMART" id="SM00915">
    <property type="entry name" value="Jacalin"/>
    <property type="match status" value="1"/>
</dbReference>
<evidence type="ECO:0000313" key="3">
    <source>
        <dbReference type="EMBL" id="EAZ19625.1"/>
    </source>
</evidence>
<name>A0A8J8XFY2_ORYSJ</name>
<sequence length="124" mass="13393">MAGGVIQKRVHQRRNDGNIIEITIHGFCPVPRGSQTLPMGPSQQYPMPTYNIQLGLSEYVMEVSGTYGAYNSNVVVMSLRVATNLRAYGPFGRAEGTSFTASGRVVGFFGRSGELLDSIGVYTA</sequence>
<organism evidence="3">
    <name type="scientific">Oryza sativa subsp. japonica</name>
    <name type="common">Rice</name>
    <dbReference type="NCBI Taxonomy" id="39947"/>
    <lineage>
        <taxon>Eukaryota</taxon>
        <taxon>Viridiplantae</taxon>
        <taxon>Streptophyta</taxon>
        <taxon>Embryophyta</taxon>
        <taxon>Tracheophyta</taxon>
        <taxon>Spermatophyta</taxon>
        <taxon>Magnoliopsida</taxon>
        <taxon>Liliopsida</taxon>
        <taxon>Poales</taxon>
        <taxon>Poaceae</taxon>
        <taxon>BOP clade</taxon>
        <taxon>Oryzoideae</taxon>
        <taxon>Oryzeae</taxon>
        <taxon>Oryzinae</taxon>
        <taxon>Oryza</taxon>
        <taxon>Oryza sativa</taxon>
    </lineage>
</organism>